<dbReference type="STRING" id="1963862.B4O97_15995"/>
<dbReference type="NCBIfam" id="NF033537">
    <property type="entry name" value="lasso_biosyn_B2"/>
    <property type="match status" value="1"/>
</dbReference>
<protein>
    <recommendedName>
        <fullName evidence="1">Microcin J25-processing protein McjB C-terminal domain-containing protein</fullName>
    </recommendedName>
</protein>
<reference evidence="2 3" key="1">
    <citation type="submission" date="2017-03" db="EMBL/GenBank/DDBJ databases">
        <title>Draft Genome sequence of Marispirochaeta sp. strain JC444.</title>
        <authorList>
            <person name="Shivani Y."/>
            <person name="Subhash Y."/>
            <person name="Sasikala C."/>
            <person name="Ramana C."/>
        </authorList>
    </citation>
    <scope>NUCLEOTIDE SEQUENCE [LARGE SCALE GENOMIC DNA]</scope>
    <source>
        <strain evidence="2 3">JC444</strain>
    </source>
</reference>
<feature type="domain" description="Microcin J25-processing protein McjB C-terminal" evidence="1">
    <location>
        <begin position="54"/>
        <end position="145"/>
    </location>
</feature>
<organism evidence="2 3">
    <name type="scientific">Marispirochaeta aestuarii</name>
    <dbReference type="NCBI Taxonomy" id="1963862"/>
    <lineage>
        <taxon>Bacteria</taxon>
        <taxon>Pseudomonadati</taxon>
        <taxon>Spirochaetota</taxon>
        <taxon>Spirochaetia</taxon>
        <taxon>Spirochaetales</taxon>
        <taxon>Spirochaetaceae</taxon>
        <taxon>Marispirochaeta</taxon>
    </lineage>
</organism>
<proteinExistence type="predicted"/>
<dbReference type="Proteomes" id="UP000192343">
    <property type="component" value="Unassembled WGS sequence"/>
</dbReference>
<evidence type="ECO:0000259" key="1">
    <source>
        <dbReference type="Pfam" id="PF13471"/>
    </source>
</evidence>
<gene>
    <name evidence="2" type="ORF">B4O97_15995</name>
</gene>
<evidence type="ECO:0000313" key="2">
    <source>
        <dbReference type="EMBL" id="ORC32660.1"/>
    </source>
</evidence>
<dbReference type="EMBL" id="MWQY01000021">
    <property type="protein sequence ID" value="ORC32660.1"/>
    <property type="molecule type" value="Genomic_DNA"/>
</dbReference>
<accession>A0A1Y1RUF4</accession>
<comment type="caution">
    <text evidence="2">The sequence shown here is derived from an EMBL/GenBank/DDBJ whole genome shotgun (WGS) entry which is preliminary data.</text>
</comment>
<name>A0A1Y1RUF4_9SPIO</name>
<evidence type="ECO:0000313" key="3">
    <source>
        <dbReference type="Proteomes" id="UP000192343"/>
    </source>
</evidence>
<dbReference type="AlphaFoldDB" id="A0A1Y1RUF4"/>
<sequence length="155" mass="17433">MKVLLKLSIERFKKFFLLTSAEKYLFLSSWLWLSRVRKSLRKKPFKTVLSNVNKLAEKRKSVSNVKISADDISLAVERCSGIFHGNCDCLPKALAGRILFARYGYNTVLRIGAVRSSGSDFTAHAWLESDGKIVVGDIPGIKDFKLFEGIEGVLF</sequence>
<dbReference type="Pfam" id="PF13471">
    <property type="entry name" value="Transglut_core3"/>
    <property type="match status" value="1"/>
</dbReference>
<dbReference type="InterPro" id="IPR032708">
    <property type="entry name" value="McjB_C"/>
</dbReference>
<dbReference type="InterPro" id="IPR053521">
    <property type="entry name" value="McjB-like"/>
</dbReference>
<keyword evidence="3" id="KW-1185">Reference proteome</keyword>